<accession>A0A672IVB4</accession>
<proteinExistence type="predicted"/>
<name>A0A672IVB4_SALFA</name>
<feature type="transmembrane region" description="Helical" evidence="1">
    <location>
        <begin position="12"/>
        <end position="30"/>
    </location>
</feature>
<dbReference type="AlphaFoldDB" id="A0A672IVB4"/>
<dbReference type="Proteomes" id="UP000472267">
    <property type="component" value="Chromosome 20"/>
</dbReference>
<evidence type="ECO:0000313" key="3">
    <source>
        <dbReference type="Proteomes" id="UP000472267"/>
    </source>
</evidence>
<keyword evidence="1" id="KW-0812">Transmembrane</keyword>
<keyword evidence="1" id="KW-1133">Transmembrane helix</keyword>
<reference evidence="2" key="2">
    <citation type="submission" date="2025-08" db="UniProtKB">
        <authorList>
            <consortium name="Ensembl"/>
        </authorList>
    </citation>
    <scope>IDENTIFICATION</scope>
</reference>
<dbReference type="InParanoid" id="A0A672IVB4"/>
<protein>
    <submittedName>
        <fullName evidence="2">Uncharacterized protein</fullName>
    </submittedName>
</protein>
<keyword evidence="1" id="KW-0472">Membrane</keyword>
<sequence length="70" mass="7308">MTQDPTAGRRSLQAFFSGLFVAVSVTVAVLKRFTPTGSSMGPTPSAGGLVSASLLTPLQAWKLQGEVRKT</sequence>
<evidence type="ECO:0000313" key="2">
    <source>
        <dbReference type="Ensembl" id="ENSSFAP00005044892.1"/>
    </source>
</evidence>
<evidence type="ECO:0000256" key="1">
    <source>
        <dbReference type="SAM" id="Phobius"/>
    </source>
</evidence>
<keyword evidence="3" id="KW-1185">Reference proteome</keyword>
<reference evidence="2" key="3">
    <citation type="submission" date="2025-09" db="UniProtKB">
        <authorList>
            <consortium name="Ensembl"/>
        </authorList>
    </citation>
    <scope>IDENTIFICATION</scope>
</reference>
<reference evidence="2" key="1">
    <citation type="submission" date="2019-06" db="EMBL/GenBank/DDBJ databases">
        <authorList>
            <consortium name="Wellcome Sanger Institute Data Sharing"/>
        </authorList>
    </citation>
    <scope>NUCLEOTIDE SEQUENCE [LARGE SCALE GENOMIC DNA]</scope>
</reference>
<dbReference type="Ensembl" id="ENSSFAT00005046463.1">
    <property type="protein sequence ID" value="ENSSFAP00005044892.1"/>
    <property type="gene ID" value="ENSSFAG00005022039.1"/>
</dbReference>
<organism evidence="2 3">
    <name type="scientific">Salarias fasciatus</name>
    <name type="common">Jewelled blenny</name>
    <name type="synonym">Blennius fasciatus</name>
    <dbReference type="NCBI Taxonomy" id="181472"/>
    <lineage>
        <taxon>Eukaryota</taxon>
        <taxon>Metazoa</taxon>
        <taxon>Chordata</taxon>
        <taxon>Craniata</taxon>
        <taxon>Vertebrata</taxon>
        <taxon>Euteleostomi</taxon>
        <taxon>Actinopterygii</taxon>
        <taxon>Neopterygii</taxon>
        <taxon>Teleostei</taxon>
        <taxon>Neoteleostei</taxon>
        <taxon>Acanthomorphata</taxon>
        <taxon>Ovalentaria</taxon>
        <taxon>Blenniimorphae</taxon>
        <taxon>Blenniiformes</taxon>
        <taxon>Blennioidei</taxon>
        <taxon>Blenniidae</taxon>
        <taxon>Salariinae</taxon>
        <taxon>Salarias</taxon>
    </lineage>
</organism>